<dbReference type="PANTHER" id="PTHR33443">
    <property type="entry name" value="ZGC:112980"/>
    <property type="match status" value="1"/>
</dbReference>
<proteinExistence type="predicted"/>
<dbReference type="PANTHER" id="PTHR33443:SF30">
    <property type="entry name" value="SARCOSINE DEHYDROGENASE-2C PROTEIN"/>
    <property type="match status" value="1"/>
</dbReference>
<evidence type="ECO:0000313" key="2">
    <source>
        <dbReference type="Proteomes" id="UP000585474"/>
    </source>
</evidence>
<sequence>MGENEVIEVPSSPENQGSPVRDIVCLKEEFHMREIEEREDCFILDFEPNDSIDLSKLFRSKDLHNPVAPGIYVLAEHDQVACRDYPHSRHLCLKNRFEKTPHETYCELCYFFVCDKAAPCTNWLGVSGYFHATGSHEWKSLRREMRNSPIYSDS</sequence>
<evidence type="ECO:0000313" key="1">
    <source>
        <dbReference type="EMBL" id="GFZ16021.1"/>
    </source>
</evidence>
<gene>
    <name evidence="1" type="ORF">Acr_25g0004300</name>
</gene>
<accession>A0A7J0GZ20</accession>
<reference evidence="1 2" key="1">
    <citation type="submission" date="2019-07" db="EMBL/GenBank/DDBJ databases">
        <title>De Novo Assembly of kiwifruit Actinidia rufa.</title>
        <authorList>
            <person name="Sugita-Konishi S."/>
            <person name="Sato K."/>
            <person name="Mori E."/>
            <person name="Abe Y."/>
            <person name="Kisaki G."/>
            <person name="Hamano K."/>
            <person name="Suezawa K."/>
            <person name="Otani M."/>
            <person name="Fukuda T."/>
            <person name="Manabe T."/>
            <person name="Gomi K."/>
            <person name="Tabuchi M."/>
            <person name="Akimitsu K."/>
            <person name="Kataoka I."/>
        </authorList>
    </citation>
    <scope>NUCLEOTIDE SEQUENCE [LARGE SCALE GENOMIC DNA]</scope>
    <source>
        <strain evidence="2">cv. Fuchu</strain>
    </source>
</reference>
<dbReference type="AlphaFoldDB" id="A0A7J0GZ20"/>
<organism evidence="1 2">
    <name type="scientific">Actinidia rufa</name>
    <dbReference type="NCBI Taxonomy" id="165716"/>
    <lineage>
        <taxon>Eukaryota</taxon>
        <taxon>Viridiplantae</taxon>
        <taxon>Streptophyta</taxon>
        <taxon>Embryophyta</taxon>
        <taxon>Tracheophyta</taxon>
        <taxon>Spermatophyta</taxon>
        <taxon>Magnoliopsida</taxon>
        <taxon>eudicotyledons</taxon>
        <taxon>Gunneridae</taxon>
        <taxon>Pentapetalae</taxon>
        <taxon>asterids</taxon>
        <taxon>Ericales</taxon>
        <taxon>Actinidiaceae</taxon>
        <taxon>Actinidia</taxon>
    </lineage>
</organism>
<keyword evidence="2" id="KW-1185">Reference proteome</keyword>
<comment type="caution">
    <text evidence="1">The sequence shown here is derived from an EMBL/GenBank/DDBJ whole genome shotgun (WGS) entry which is preliminary data.</text>
</comment>
<dbReference type="OrthoDB" id="266020at2759"/>
<protein>
    <submittedName>
        <fullName evidence="1">Uncharacterized protein</fullName>
    </submittedName>
</protein>
<dbReference type="InterPro" id="IPR053234">
    <property type="entry name" value="RPM1_Interactor"/>
</dbReference>
<name>A0A7J0GZ20_9ERIC</name>
<dbReference type="Proteomes" id="UP000585474">
    <property type="component" value="Unassembled WGS sequence"/>
</dbReference>
<dbReference type="EMBL" id="BJWL01000025">
    <property type="protein sequence ID" value="GFZ16021.1"/>
    <property type="molecule type" value="Genomic_DNA"/>
</dbReference>